<dbReference type="RefSeq" id="WP_369941061.1">
    <property type="nucleotide sequence ID" value="NZ_JBCLUF010000007.1"/>
</dbReference>
<dbReference type="InterPro" id="IPR058660">
    <property type="entry name" value="WHD_DnaB"/>
</dbReference>
<name>A0ABV4DNN0_9LACO</name>
<evidence type="ECO:0000259" key="2">
    <source>
        <dbReference type="Pfam" id="PF25888"/>
    </source>
</evidence>
<keyword evidence="4" id="KW-1185">Reference proteome</keyword>
<feature type="domain" description="Replicative helicase loading/DNA remodeling protein DnaB N-terminal winged helix" evidence="2">
    <location>
        <begin position="25"/>
        <end position="252"/>
    </location>
</feature>
<dbReference type="EMBL" id="JBCLUF010000007">
    <property type="protein sequence ID" value="MEY8661879.1"/>
    <property type="molecule type" value="Genomic_DNA"/>
</dbReference>
<feature type="region of interest" description="Disordered" evidence="1">
    <location>
        <begin position="397"/>
        <end position="456"/>
    </location>
</feature>
<feature type="compositionally biased region" description="Basic and acidic residues" evidence="1">
    <location>
        <begin position="421"/>
        <end position="442"/>
    </location>
</feature>
<evidence type="ECO:0000313" key="3">
    <source>
        <dbReference type="EMBL" id="MEY8661879.1"/>
    </source>
</evidence>
<dbReference type="Proteomes" id="UP001565236">
    <property type="component" value="Unassembled WGS sequence"/>
</dbReference>
<accession>A0ABV4DNN0</accession>
<reference evidence="3 4" key="1">
    <citation type="submission" date="2024-03" db="EMBL/GenBank/DDBJ databases">
        <title>Mouse gut bacterial collection (mGBC) of GemPharmatech.</title>
        <authorList>
            <person name="He Y."/>
            <person name="Dong L."/>
            <person name="Wu D."/>
            <person name="Gao X."/>
            <person name="Lin Z."/>
        </authorList>
    </citation>
    <scope>NUCLEOTIDE SEQUENCE [LARGE SCALE GENOMIC DNA]</scope>
    <source>
        <strain evidence="3 4">15-30</strain>
    </source>
</reference>
<protein>
    <submittedName>
        <fullName evidence="3">Chromosome replication initiation protein</fullName>
    </submittedName>
</protein>
<sequence>MVDALKQLSPKDGYIATTLDQIGSTEAKLVLELYQPLLGVEAYGIYALLVSQAQRTFDLLERRLHKELLASSGLGLRAFYEARVKLEALGLLRTFERTDDLGHLLIYELQAPLSAKAFFTDDLFSTLLCDSVGQVRYDELKTSYLGAKLEYPKVQEITHSLLDVYTVKSADLLTASKRPRVVERPKKSPLAQVEVTLDLEYLKDLVANSFVPEEELTKASELIKTVTLLYGLDELQIVRLLEQALNVHDNTVDHEEFKKLATRQFERELQPREQVVESKSETAKELPVLSKEEQAIAEVCKAYLPLEFLTVLKQQKNSFVSDLERYVVQNLVTKKVLPNAVINVLLHYYLIAQDNPVLEGRVSNRFTAAAAKLAENKVETPEEAMDLMKRANQEALEKRTKKKQSYTSRKVVQRETLPAWAKKEQSSSKEKSSATEKQKLDAEIDDLLAQLEENRE</sequence>
<dbReference type="Pfam" id="PF25888">
    <property type="entry name" value="WHD_DnaB"/>
    <property type="match status" value="1"/>
</dbReference>
<evidence type="ECO:0000313" key="4">
    <source>
        <dbReference type="Proteomes" id="UP001565236"/>
    </source>
</evidence>
<proteinExistence type="predicted"/>
<comment type="caution">
    <text evidence="3">The sequence shown here is derived from an EMBL/GenBank/DDBJ whole genome shotgun (WGS) entry which is preliminary data.</text>
</comment>
<organism evidence="3 4">
    <name type="scientific">Ligilactobacillus faecis</name>
    <dbReference type="NCBI Taxonomy" id="762833"/>
    <lineage>
        <taxon>Bacteria</taxon>
        <taxon>Bacillati</taxon>
        <taxon>Bacillota</taxon>
        <taxon>Bacilli</taxon>
        <taxon>Lactobacillales</taxon>
        <taxon>Lactobacillaceae</taxon>
        <taxon>Ligilactobacillus</taxon>
    </lineage>
</organism>
<evidence type="ECO:0000256" key="1">
    <source>
        <dbReference type="SAM" id="MobiDB-lite"/>
    </source>
</evidence>
<gene>
    <name evidence="3" type="ORF">AALT52_03075</name>
</gene>